<proteinExistence type="predicted"/>
<accession>A0ABW8ND54</accession>
<keyword evidence="2" id="KW-1185">Reference proteome</keyword>
<sequence>MIKQTVENERCFMGSPLKEQLQRLHEELSANPELDEETAELMRKVAEDIEVMELTDNADVVEGLQEYAIRFDQDHPTLSEILRQIVDTLGRIGV</sequence>
<evidence type="ECO:0000313" key="1">
    <source>
        <dbReference type="EMBL" id="MFK4750897.1"/>
    </source>
</evidence>
<evidence type="ECO:0000313" key="2">
    <source>
        <dbReference type="Proteomes" id="UP001620597"/>
    </source>
</evidence>
<reference evidence="1 2" key="1">
    <citation type="submission" date="2024-03" db="EMBL/GenBank/DDBJ databases">
        <title>High-quality draft genome sequence of Oceanobacter sp. wDCs-4.</title>
        <authorList>
            <person name="Dong C."/>
        </authorList>
    </citation>
    <scope>NUCLEOTIDE SEQUENCE [LARGE SCALE GENOMIC DNA]</scope>
    <source>
        <strain evidence="2">wDCs-4</strain>
    </source>
</reference>
<gene>
    <name evidence="1" type="ORF">WG929_00605</name>
</gene>
<dbReference type="EMBL" id="JBBKTX010000001">
    <property type="protein sequence ID" value="MFK4750897.1"/>
    <property type="molecule type" value="Genomic_DNA"/>
</dbReference>
<organism evidence="1 2">
    <name type="scientific">Oceanobacter antarcticus</name>
    <dbReference type="NCBI Taxonomy" id="3133425"/>
    <lineage>
        <taxon>Bacteria</taxon>
        <taxon>Pseudomonadati</taxon>
        <taxon>Pseudomonadota</taxon>
        <taxon>Gammaproteobacteria</taxon>
        <taxon>Oceanospirillales</taxon>
        <taxon>Oceanospirillaceae</taxon>
        <taxon>Oceanobacter</taxon>
    </lineage>
</organism>
<dbReference type="InterPro" id="IPR025516">
    <property type="entry name" value="DUF4404"/>
</dbReference>
<dbReference type="RefSeq" id="WP_369857108.1">
    <property type="nucleotide sequence ID" value="NZ_JBBKTX010000001.1"/>
</dbReference>
<name>A0ABW8ND54_9GAMM</name>
<dbReference type="Proteomes" id="UP001620597">
    <property type="component" value="Unassembled WGS sequence"/>
</dbReference>
<protein>
    <submittedName>
        <fullName evidence="1">DUF4404 family protein</fullName>
    </submittedName>
</protein>
<dbReference type="Pfam" id="PF14357">
    <property type="entry name" value="DUF4404"/>
    <property type="match status" value="1"/>
</dbReference>
<comment type="caution">
    <text evidence="1">The sequence shown here is derived from an EMBL/GenBank/DDBJ whole genome shotgun (WGS) entry which is preliminary data.</text>
</comment>